<evidence type="ECO:0000313" key="2">
    <source>
        <dbReference type="Proteomes" id="UP000823775"/>
    </source>
</evidence>
<organism evidence="1 2">
    <name type="scientific">Datura stramonium</name>
    <name type="common">Jimsonweed</name>
    <name type="synonym">Common thornapple</name>
    <dbReference type="NCBI Taxonomy" id="4076"/>
    <lineage>
        <taxon>Eukaryota</taxon>
        <taxon>Viridiplantae</taxon>
        <taxon>Streptophyta</taxon>
        <taxon>Embryophyta</taxon>
        <taxon>Tracheophyta</taxon>
        <taxon>Spermatophyta</taxon>
        <taxon>Magnoliopsida</taxon>
        <taxon>eudicotyledons</taxon>
        <taxon>Gunneridae</taxon>
        <taxon>Pentapetalae</taxon>
        <taxon>asterids</taxon>
        <taxon>lamiids</taxon>
        <taxon>Solanales</taxon>
        <taxon>Solanaceae</taxon>
        <taxon>Solanoideae</taxon>
        <taxon>Datureae</taxon>
        <taxon>Datura</taxon>
    </lineage>
</organism>
<proteinExistence type="predicted"/>
<comment type="caution">
    <text evidence="1">The sequence shown here is derived from an EMBL/GenBank/DDBJ whole genome shotgun (WGS) entry which is preliminary data.</text>
</comment>
<keyword evidence="2" id="KW-1185">Reference proteome</keyword>
<evidence type="ECO:0000313" key="1">
    <source>
        <dbReference type="EMBL" id="MCD7469177.1"/>
    </source>
</evidence>
<sequence>MTRCFMRLELDQLNNDEFWMRSNDTVLRFTIREFGILDWRVATDQIPYTMMMEGIFSNNSPVVFTNISPMSNEIEVY</sequence>
<name>A0ABS8TCJ6_DATST</name>
<reference evidence="1 2" key="1">
    <citation type="journal article" date="2021" name="BMC Genomics">
        <title>Datura genome reveals duplications of psychoactive alkaloid biosynthetic genes and high mutation rate following tissue culture.</title>
        <authorList>
            <person name="Rajewski A."/>
            <person name="Carter-House D."/>
            <person name="Stajich J."/>
            <person name="Litt A."/>
        </authorList>
    </citation>
    <scope>NUCLEOTIDE SEQUENCE [LARGE SCALE GENOMIC DNA]</scope>
    <source>
        <strain evidence="1">AR-01</strain>
    </source>
</reference>
<dbReference type="Proteomes" id="UP000823775">
    <property type="component" value="Unassembled WGS sequence"/>
</dbReference>
<accession>A0ABS8TCJ6</accession>
<dbReference type="EMBL" id="JACEIK010001414">
    <property type="protein sequence ID" value="MCD7469177.1"/>
    <property type="molecule type" value="Genomic_DNA"/>
</dbReference>
<gene>
    <name evidence="1" type="ORF">HAX54_008027</name>
</gene>
<protein>
    <submittedName>
        <fullName evidence="1">Uncharacterized protein</fullName>
    </submittedName>
</protein>